<proteinExistence type="predicted"/>
<evidence type="ECO:0000313" key="3">
    <source>
        <dbReference type="Proteomes" id="UP000006296"/>
    </source>
</evidence>
<feature type="chain" id="PRO_5044295908" description="Beta-barrel porin 2" evidence="1">
    <location>
        <begin position="23"/>
        <end position="401"/>
    </location>
</feature>
<dbReference type="Proteomes" id="UP000006296">
    <property type="component" value="Chromosome"/>
</dbReference>
<feature type="signal peptide" evidence="1">
    <location>
        <begin position="1"/>
        <end position="22"/>
    </location>
</feature>
<accession>A0AB32ZXF6</accession>
<reference evidence="3" key="1">
    <citation type="journal article" date="2012" name="Sci. Rep.">
        <title>Genomes of surface isolates of Alteromonas macleodii: the life of a widespread marine opportunistic copiotroph.</title>
        <authorList>
            <person name="Lopez-Perez M."/>
            <person name="Gonzaga A."/>
            <person name="Martin-Cuadrado A.B."/>
            <person name="Onyshchenko O."/>
            <person name="Ghavidel A."/>
            <person name="Ghai R."/>
            <person name="Rodriguez-Valera F."/>
        </authorList>
    </citation>
    <scope>NUCLEOTIDE SEQUENCE [LARGE SCALE GENOMIC DNA]</scope>
    <source>
        <strain evidence="3">English Channel 673</strain>
    </source>
</reference>
<name>A0AB32ZXF6_ALTME</name>
<dbReference type="RefSeq" id="WP_014976222.1">
    <property type="nucleotide sequence ID" value="NC_018678.1"/>
</dbReference>
<protein>
    <recommendedName>
        <fullName evidence="4">Beta-barrel porin 2</fullName>
    </recommendedName>
</protein>
<dbReference type="InterPro" id="IPR018759">
    <property type="entry name" value="BBP2_2"/>
</dbReference>
<evidence type="ECO:0008006" key="4">
    <source>
        <dbReference type="Google" id="ProtNLM"/>
    </source>
</evidence>
<dbReference type="AlphaFoldDB" id="A0AB32ZXF6"/>
<dbReference type="Pfam" id="PF10082">
    <property type="entry name" value="BBP2_2"/>
    <property type="match status" value="1"/>
</dbReference>
<sequence>MLKRTKSIIALSVICATPTLFAQEAGRIQAGQFDLIPSFTSSMAYVDNVANARDNQSKIYSWRTTLSPELIAATQVNGNPVQIGYRLERGVYFSSSNDDYTDHFVEASGDFELNSRHRVSALAQYEDGHEDRGTGFSIGTGLDISTPDTYKSSNLSAEYTYGAVTSDGLITLKTRRQSLDYDRSEDAYLIRDRVKTMVGGEFGYQIGAATSAVIDITQTYVRYDEQLDFVTRDSDETRVLVGVVWESTAATTGFAKVGYKEKEFEDQSRGTFYGTDWEVGIDWQPVSYSTFRISTSADTFETNGEGDFIRGQNYSVRWNHDWLERLSTSFSVTQQDDEYVFNEIDIDNRDDELMNYSASLSYQARRWLKFSTYYQYTDRDSNRETIGYDKSEIGVTAEVTL</sequence>
<dbReference type="KEGG" id="amg:AMEC673_07390"/>
<evidence type="ECO:0000313" key="2">
    <source>
        <dbReference type="EMBL" id="AFT74172.1"/>
    </source>
</evidence>
<keyword evidence="1" id="KW-0732">Signal</keyword>
<dbReference type="EMBL" id="CP003844">
    <property type="protein sequence ID" value="AFT74172.1"/>
    <property type="molecule type" value="Genomic_DNA"/>
</dbReference>
<evidence type="ECO:0000256" key="1">
    <source>
        <dbReference type="SAM" id="SignalP"/>
    </source>
</evidence>
<organism evidence="2 3">
    <name type="scientific">Alteromonas macleodii (strain English Channel 673)</name>
    <dbReference type="NCBI Taxonomy" id="1004788"/>
    <lineage>
        <taxon>Bacteria</taxon>
        <taxon>Pseudomonadati</taxon>
        <taxon>Pseudomonadota</taxon>
        <taxon>Gammaproteobacteria</taxon>
        <taxon>Alteromonadales</taxon>
        <taxon>Alteromonadaceae</taxon>
        <taxon>Alteromonas/Salinimonas group</taxon>
        <taxon>Alteromonas</taxon>
    </lineage>
</organism>
<gene>
    <name evidence="2" type="ordered locus">AMEC673_07390</name>
</gene>